<dbReference type="OrthoDB" id="539213at2759"/>
<dbReference type="PANTHER" id="PTHR24171:SF9">
    <property type="entry name" value="ANKYRIN REPEAT DOMAIN-CONTAINING PROTEIN 39"/>
    <property type="match status" value="1"/>
</dbReference>
<feature type="repeat" description="ANK" evidence="3">
    <location>
        <begin position="86"/>
        <end position="118"/>
    </location>
</feature>
<dbReference type="Pfam" id="PF00023">
    <property type="entry name" value="Ank"/>
    <property type="match status" value="1"/>
</dbReference>
<dbReference type="Gramene" id="Mp8g13350.1">
    <property type="protein sequence ID" value="Mp8g13350.1.cds1"/>
    <property type="gene ID" value="Mp8g13350"/>
</dbReference>
<dbReference type="PROSITE" id="PS50088">
    <property type="entry name" value="ANK_REPEAT"/>
    <property type="match status" value="3"/>
</dbReference>
<dbReference type="AlphaFoldDB" id="A0A2R6WCE4"/>
<evidence type="ECO:0000256" key="3">
    <source>
        <dbReference type="PROSITE-ProRule" id="PRU00023"/>
    </source>
</evidence>
<dbReference type="InterPro" id="IPR036770">
    <property type="entry name" value="Ankyrin_rpt-contain_sf"/>
</dbReference>
<feature type="repeat" description="ANK" evidence="3">
    <location>
        <begin position="51"/>
        <end position="83"/>
    </location>
</feature>
<keyword evidence="6" id="KW-1185">Reference proteome</keyword>
<feature type="compositionally biased region" description="Low complexity" evidence="4">
    <location>
        <begin position="404"/>
        <end position="415"/>
    </location>
</feature>
<keyword evidence="1" id="KW-0677">Repeat</keyword>
<feature type="repeat" description="ANK" evidence="3">
    <location>
        <begin position="119"/>
        <end position="151"/>
    </location>
</feature>
<feature type="compositionally biased region" description="Low complexity" evidence="4">
    <location>
        <begin position="304"/>
        <end position="313"/>
    </location>
</feature>
<sequence length="468" mass="51291">MGKRGLGGHEPLQKDDDFHVALLHLAVKEDDILAVKDLMRVAAWVEAADRSGRNALHWAVAFGSKEACELLLAQSGDAGVLHADKTGRTPLHFAAIWGRSDVAKLLLGRGAKVNTTDRKGMTALHYAAQNSNPFLIRSLVKRGADKQARDSRRRNAFQVAVQWDAPQTILDLLDPDLVTDPPPKVAVELPQARRFAETLSPRSHHEVHVPPFGSDGNKDFPAELVKMEMQKQADKAKSMLRKVVAKRMKKEEAPGARSKEFALKALAARRRKTVVEHQMKRTAEQKRLQQMKRETPKDGPAVGSYRSSRATSPPSSPAGKKRADASPSKAPSGASSHSPRSPRPAAPGLTPPSFSRPNTPQAFMPGSAARPLRPNPKARDGWPSPPESIRSRHEAARARARKGPAQPKAQPQHQQPRWRAQPARLPSPARLALHEFVGTSARHNALGKNPSPTVHACVDVRKLQSQWL</sequence>
<dbReference type="InterPro" id="IPR002110">
    <property type="entry name" value="Ankyrin_rpt"/>
</dbReference>
<dbReference type="Proteomes" id="UP000244005">
    <property type="component" value="Unassembled WGS sequence"/>
</dbReference>
<keyword evidence="2 3" id="KW-0040">ANK repeat</keyword>
<gene>
    <name evidence="5" type="ORF">MARPO_0110s0016</name>
</gene>
<organism evidence="5 6">
    <name type="scientific">Marchantia polymorpha</name>
    <name type="common">Common liverwort</name>
    <name type="synonym">Marchantia aquatica</name>
    <dbReference type="NCBI Taxonomy" id="3197"/>
    <lineage>
        <taxon>Eukaryota</taxon>
        <taxon>Viridiplantae</taxon>
        <taxon>Streptophyta</taxon>
        <taxon>Embryophyta</taxon>
        <taxon>Marchantiophyta</taxon>
        <taxon>Marchantiopsida</taxon>
        <taxon>Marchantiidae</taxon>
        <taxon>Marchantiales</taxon>
        <taxon>Marchantiaceae</taxon>
        <taxon>Marchantia</taxon>
    </lineage>
</organism>
<dbReference type="PROSITE" id="PS50297">
    <property type="entry name" value="ANK_REP_REGION"/>
    <property type="match status" value="2"/>
</dbReference>
<evidence type="ECO:0000256" key="1">
    <source>
        <dbReference type="ARBA" id="ARBA00022737"/>
    </source>
</evidence>
<dbReference type="PRINTS" id="PR01415">
    <property type="entry name" value="ANKYRIN"/>
</dbReference>
<feature type="compositionally biased region" description="Low complexity" evidence="4">
    <location>
        <begin position="325"/>
        <end position="339"/>
    </location>
</feature>
<accession>A0A2R6WCE4</accession>
<feature type="compositionally biased region" description="Polar residues" evidence="4">
    <location>
        <begin position="352"/>
        <end position="361"/>
    </location>
</feature>
<protein>
    <submittedName>
        <fullName evidence="5">Uncharacterized protein</fullName>
    </submittedName>
</protein>
<feature type="compositionally biased region" description="Basic and acidic residues" evidence="4">
    <location>
        <begin position="273"/>
        <end position="297"/>
    </location>
</feature>
<evidence type="ECO:0000256" key="4">
    <source>
        <dbReference type="SAM" id="MobiDB-lite"/>
    </source>
</evidence>
<evidence type="ECO:0000313" key="5">
    <source>
        <dbReference type="EMBL" id="PTQ31523.1"/>
    </source>
</evidence>
<dbReference type="Pfam" id="PF12796">
    <property type="entry name" value="Ank_2"/>
    <property type="match status" value="1"/>
</dbReference>
<dbReference type="SUPFAM" id="SSF48403">
    <property type="entry name" value="Ankyrin repeat"/>
    <property type="match status" value="1"/>
</dbReference>
<dbReference type="Gene3D" id="1.25.40.20">
    <property type="entry name" value="Ankyrin repeat-containing domain"/>
    <property type="match status" value="1"/>
</dbReference>
<evidence type="ECO:0000313" key="6">
    <source>
        <dbReference type="Proteomes" id="UP000244005"/>
    </source>
</evidence>
<dbReference type="PANTHER" id="PTHR24171">
    <property type="entry name" value="ANKYRIN REPEAT DOMAIN-CONTAINING PROTEIN 39-RELATED"/>
    <property type="match status" value="1"/>
</dbReference>
<proteinExistence type="predicted"/>
<evidence type="ECO:0000256" key="2">
    <source>
        <dbReference type="ARBA" id="ARBA00023043"/>
    </source>
</evidence>
<dbReference type="EMBL" id="KZ772782">
    <property type="protein sequence ID" value="PTQ31523.1"/>
    <property type="molecule type" value="Genomic_DNA"/>
</dbReference>
<feature type="region of interest" description="Disordered" evidence="4">
    <location>
        <begin position="272"/>
        <end position="429"/>
    </location>
</feature>
<dbReference type="SMART" id="SM00248">
    <property type="entry name" value="ANK"/>
    <property type="match status" value="4"/>
</dbReference>
<reference evidence="6" key="1">
    <citation type="journal article" date="2017" name="Cell">
        <title>Insights into land plant evolution garnered from the Marchantia polymorpha genome.</title>
        <authorList>
            <person name="Bowman J.L."/>
            <person name="Kohchi T."/>
            <person name="Yamato K.T."/>
            <person name="Jenkins J."/>
            <person name="Shu S."/>
            <person name="Ishizaki K."/>
            <person name="Yamaoka S."/>
            <person name="Nishihama R."/>
            <person name="Nakamura Y."/>
            <person name="Berger F."/>
            <person name="Adam C."/>
            <person name="Aki S.S."/>
            <person name="Althoff F."/>
            <person name="Araki T."/>
            <person name="Arteaga-Vazquez M.A."/>
            <person name="Balasubrmanian S."/>
            <person name="Barry K."/>
            <person name="Bauer D."/>
            <person name="Boehm C.R."/>
            <person name="Briginshaw L."/>
            <person name="Caballero-Perez J."/>
            <person name="Catarino B."/>
            <person name="Chen F."/>
            <person name="Chiyoda S."/>
            <person name="Chovatia M."/>
            <person name="Davies K.M."/>
            <person name="Delmans M."/>
            <person name="Demura T."/>
            <person name="Dierschke T."/>
            <person name="Dolan L."/>
            <person name="Dorantes-Acosta A.E."/>
            <person name="Eklund D.M."/>
            <person name="Florent S.N."/>
            <person name="Flores-Sandoval E."/>
            <person name="Fujiyama A."/>
            <person name="Fukuzawa H."/>
            <person name="Galik B."/>
            <person name="Grimanelli D."/>
            <person name="Grimwood J."/>
            <person name="Grossniklaus U."/>
            <person name="Hamada T."/>
            <person name="Haseloff J."/>
            <person name="Hetherington A.J."/>
            <person name="Higo A."/>
            <person name="Hirakawa Y."/>
            <person name="Hundley H.N."/>
            <person name="Ikeda Y."/>
            <person name="Inoue K."/>
            <person name="Inoue S.I."/>
            <person name="Ishida S."/>
            <person name="Jia Q."/>
            <person name="Kakita M."/>
            <person name="Kanazawa T."/>
            <person name="Kawai Y."/>
            <person name="Kawashima T."/>
            <person name="Kennedy M."/>
            <person name="Kinose K."/>
            <person name="Kinoshita T."/>
            <person name="Kohara Y."/>
            <person name="Koide E."/>
            <person name="Komatsu K."/>
            <person name="Kopischke S."/>
            <person name="Kubo M."/>
            <person name="Kyozuka J."/>
            <person name="Lagercrantz U."/>
            <person name="Lin S.S."/>
            <person name="Lindquist E."/>
            <person name="Lipzen A.M."/>
            <person name="Lu C.W."/>
            <person name="De Luna E."/>
            <person name="Martienssen R.A."/>
            <person name="Minamino N."/>
            <person name="Mizutani M."/>
            <person name="Mizutani M."/>
            <person name="Mochizuki N."/>
            <person name="Monte I."/>
            <person name="Mosher R."/>
            <person name="Nagasaki H."/>
            <person name="Nakagami H."/>
            <person name="Naramoto S."/>
            <person name="Nishitani K."/>
            <person name="Ohtani M."/>
            <person name="Okamoto T."/>
            <person name="Okumura M."/>
            <person name="Phillips J."/>
            <person name="Pollak B."/>
            <person name="Reinders A."/>
            <person name="Rovekamp M."/>
            <person name="Sano R."/>
            <person name="Sawa S."/>
            <person name="Schmid M.W."/>
            <person name="Shirakawa M."/>
            <person name="Solano R."/>
            <person name="Spunde A."/>
            <person name="Suetsugu N."/>
            <person name="Sugano S."/>
            <person name="Sugiyama A."/>
            <person name="Sun R."/>
            <person name="Suzuki Y."/>
            <person name="Takenaka M."/>
            <person name="Takezawa D."/>
            <person name="Tomogane H."/>
            <person name="Tsuzuki M."/>
            <person name="Ueda T."/>
            <person name="Umeda M."/>
            <person name="Ward J.M."/>
            <person name="Watanabe Y."/>
            <person name="Yazaki K."/>
            <person name="Yokoyama R."/>
            <person name="Yoshitake Y."/>
            <person name="Yotsui I."/>
            <person name="Zachgo S."/>
            <person name="Schmutz J."/>
        </authorList>
    </citation>
    <scope>NUCLEOTIDE SEQUENCE [LARGE SCALE GENOMIC DNA]</scope>
    <source>
        <strain evidence="6">Tak-1</strain>
    </source>
</reference>
<name>A0A2R6WCE4_MARPO</name>